<dbReference type="Proteomes" id="UP000773614">
    <property type="component" value="Unassembled WGS sequence"/>
</dbReference>
<dbReference type="SUPFAM" id="SSF52518">
    <property type="entry name" value="Thiamin diphosphate-binding fold (THDP-binding)"/>
    <property type="match status" value="2"/>
</dbReference>
<name>A0A964WTY6_9HYPH</name>
<dbReference type="GO" id="GO:0009097">
    <property type="term" value="P:isoleucine biosynthetic process"/>
    <property type="evidence" value="ECO:0007669"/>
    <property type="project" value="TreeGrafter"/>
</dbReference>
<dbReference type="Pfam" id="PF00205">
    <property type="entry name" value="TPP_enzyme_M"/>
    <property type="match status" value="1"/>
</dbReference>
<reference evidence="7" key="1">
    <citation type="submission" date="2019-03" db="EMBL/GenBank/DDBJ databases">
        <title>Afifella sp. nov., isolated from activated sludge.</title>
        <authorList>
            <person name="Li Q."/>
            <person name="Liu Y."/>
        </authorList>
    </citation>
    <scope>NUCLEOTIDE SEQUENCE</scope>
    <source>
        <strain evidence="7">L72</strain>
    </source>
</reference>
<dbReference type="EMBL" id="SPKJ01000040">
    <property type="protein sequence ID" value="MYZ48532.1"/>
    <property type="molecule type" value="Genomic_DNA"/>
</dbReference>
<dbReference type="PANTHER" id="PTHR18968">
    <property type="entry name" value="THIAMINE PYROPHOSPHATE ENZYMES"/>
    <property type="match status" value="1"/>
</dbReference>
<dbReference type="CDD" id="cd07035">
    <property type="entry name" value="TPP_PYR_POX_like"/>
    <property type="match status" value="1"/>
</dbReference>
<evidence type="ECO:0000256" key="1">
    <source>
        <dbReference type="ARBA" id="ARBA00007812"/>
    </source>
</evidence>
<dbReference type="AlphaFoldDB" id="A0A964WTY6"/>
<comment type="caution">
    <text evidence="7">The sequence shown here is derived from an EMBL/GenBank/DDBJ whole genome shotgun (WGS) entry which is preliminary data.</text>
</comment>
<dbReference type="GO" id="GO:0009099">
    <property type="term" value="P:L-valine biosynthetic process"/>
    <property type="evidence" value="ECO:0007669"/>
    <property type="project" value="TreeGrafter"/>
</dbReference>
<keyword evidence="2 3" id="KW-0786">Thiamine pyrophosphate</keyword>
<dbReference type="InterPro" id="IPR011766">
    <property type="entry name" value="TPP_enzyme_TPP-bd"/>
</dbReference>
<dbReference type="Pfam" id="PF02776">
    <property type="entry name" value="TPP_enzyme_N"/>
    <property type="match status" value="1"/>
</dbReference>
<keyword evidence="8" id="KW-1185">Reference proteome</keyword>
<dbReference type="PROSITE" id="PS00187">
    <property type="entry name" value="TPP_ENZYMES"/>
    <property type="match status" value="1"/>
</dbReference>
<feature type="domain" description="Thiamine pyrophosphate enzyme TPP-binding" evidence="5">
    <location>
        <begin position="413"/>
        <end position="565"/>
    </location>
</feature>
<evidence type="ECO:0000259" key="6">
    <source>
        <dbReference type="Pfam" id="PF02776"/>
    </source>
</evidence>
<dbReference type="GO" id="GO:0003984">
    <property type="term" value="F:acetolactate synthase activity"/>
    <property type="evidence" value="ECO:0007669"/>
    <property type="project" value="TreeGrafter"/>
</dbReference>
<dbReference type="Gene3D" id="3.40.50.970">
    <property type="match status" value="2"/>
</dbReference>
<dbReference type="GO" id="GO:0005948">
    <property type="term" value="C:acetolactate synthase complex"/>
    <property type="evidence" value="ECO:0007669"/>
    <property type="project" value="TreeGrafter"/>
</dbReference>
<dbReference type="OrthoDB" id="7534569at2"/>
<dbReference type="InterPro" id="IPR012001">
    <property type="entry name" value="Thiamin_PyroP_enz_TPP-bd_dom"/>
</dbReference>
<gene>
    <name evidence="7" type="ORF">E4O86_12510</name>
</gene>
<dbReference type="RefSeq" id="WP_161140881.1">
    <property type="nucleotide sequence ID" value="NZ_SPKJ01000040.1"/>
</dbReference>
<evidence type="ECO:0000259" key="4">
    <source>
        <dbReference type="Pfam" id="PF00205"/>
    </source>
</evidence>
<evidence type="ECO:0000259" key="5">
    <source>
        <dbReference type="Pfam" id="PF02775"/>
    </source>
</evidence>
<evidence type="ECO:0000313" key="8">
    <source>
        <dbReference type="Proteomes" id="UP000773614"/>
    </source>
</evidence>
<dbReference type="InterPro" id="IPR012000">
    <property type="entry name" value="Thiamin_PyroP_enz_cen_dom"/>
</dbReference>
<dbReference type="InterPro" id="IPR029061">
    <property type="entry name" value="THDP-binding"/>
</dbReference>
<sequence>MYTASTAFLEALNEAGVSHIFANLGSDHPALIEAVAEARAKGRAVPTLVTCPNEMVGMSAAHGFALVTGRPQAVLVHVECGTQALAGAVHNAAKGRVPMLVFAGASPFTQEGELTGSRNEFIQWIQDVFDQRGIVRGYMKYDNEIRTGRNIKQMVHRALQFSRSDPKGPVYLMGAREVMEEEIADLLIDPAAWQPIAPAALPPDGVEAVAEALGGARRPLIVTSYLGRNPAAVPELVRFAERLGAGVLESVPSAMNFPHDHPLYQGNQWNEPRQNPALASADLVLVLDSDVPWIPAVSRPSPEAAIFHVDVDPLKENMPLWYIAAKRVFRADAATALRQLGAALDRSGTDVGSAAASRAHYEALARTRRAELDALEAAEGDVPTPERLTAAIRRHVDDGTIVVNEGISNYHTIFNHLRMSRPGSIFASGGGSLGWCGGAALGMKLACPEKTVFSLAGDGSYMFSVPSSVFWMARQYDAPFLQVVYNNRGWKSPKLSALAVHPDGYASRANEIGVSFDPPPDYAGIAAAAGGAWACKVERADAIESAVAEAVRVVREERRSAVLDVWLPHL</sequence>
<dbReference type="NCBIfam" id="NF006203">
    <property type="entry name" value="PRK08327.1"/>
    <property type="match status" value="1"/>
</dbReference>
<dbReference type="Pfam" id="PF02775">
    <property type="entry name" value="TPP_enzyme_C"/>
    <property type="match status" value="1"/>
</dbReference>
<evidence type="ECO:0000256" key="3">
    <source>
        <dbReference type="RuleBase" id="RU362132"/>
    </source>
</evidence>
<accession>A0A964WTY6</accession>
<dbReference type="Gene3D" id="3.40.50.1220">
    <property type="entry name" value="TPP-binding domain"/>
    <property type="match status" value="1"/>
</dbReference>
<dbReference type="GO" id="GO:0000287">
    <property type="term" value="F:magnesium ion binding"/>
    <property type="evidence" value="ECO:0007669"/>
    <property type="project" value="InterPro"/>
</dbReference>
<protein>
    <submittedName>
        <fullName evidence="7">Thiamine pyrophosphate-requiring protein</fullName>
    </submittedName>
</protein>
<dbReference type="InterPro" id="IPR045229">
    <property type="entry name" value="TPP_enz"/>
</dbReference>
<dbReference type="PANTHER" id="PTHR18968:SF164">
    <property type="entry name" value="PYRUVATE DECARBOXYLASE"/>
    <property type="match status" value="1"/>
</dbReference>
<dbReference type="InterPro" id="IPR029035">
    <property type="entry name" value="DHS-like_NAD/FAD-binding_dom"/>
</dbReference>
<dbReference type="GO" id="GO:0050660">
    <property type="term" value="F:flavin adenine dinucleotide binding"/>
    <property type="evidence" value="ECO:0007669"/>
    <property type="project" value="TreeGrafter"/>
</dbReference>
<feature type="domain" description="Thiamine pyrophosphate enzyme central" evidence="4">
    <location>
        <begin position="206"/>
        <end position="315"/>
    </location>
</feature>
<evidence type="ECO:0000256" key="2">
    <source>
        <dbReference type="ARBA" id="ARBA00023052"/>
    </source>
</evidence>
<feature type="domain" description="Thiamine pyrophosphate enzyme N-terminal TPP-binding" evidence="6">
    <location>
        <begin position="3"/>
        <end position="127"/>
    </location>
</feature>
<evidence type="ECO:0000313" key="7">
    <source>
        <dbReference type="EMBL" id="MYZ48532.1"/>
    </source>
</evidence>
<dbReference type="SUPFAM" id="SSF52467">
    <property type="entry name" value="DHS-like NAD/FAD-binding domain"/>
    <property type="match status" value="1"/>
</dbReference>
<comment type="similarity">
    <text evidence="1 3">Belongs to the TPP enzyme family.</text>
</comment>
<dbReference type="InterPro" id="IPR000399">
    <property type="entry name" value="TPP-bd_CS"/>
</dbReference>
<proteinExistence type="inferred from homology"/>
<dbReference type="GO" id="GO:0030976">
    <property type="term" value="F:thiamine pyrophosphate binding"/>
    <property type="evidence" value="ECO:0007669"/>
    <property type="project" value="InterPro"/>
</dbReference>
<organism evidence="7 8">
    <name type="scientific">Propylenella binzhouense</name>
    <dbReference type="NCBI Taxonomy" id="2555902"/>
    <lineage>
        <taxon>Bacteria</taxon>
        <taxon>Pseudomonadati</taxon>
        <taxon>Pseudomonadota</taxon>
        <taxon>Alphaproteobacteria</taxon>
        <taxon>Hyphomicrobiales</taxon>
        <taxon>Propylenellaceae</taxon>
        <taxon>Propylenella</taxon>
    </lineage>
</organism>